<dbReference type="Pfam" id="PF21880">
    <property type="entry name" value="DUF6916"/>
    <property type="match status" value="1"/>
</dbReference>
<dbReference type="AlphaFoldDB" id="A0A6N1XBN1"/>
<keyword evidence="4" id="KW-1185">Reference proteome</keyword>
<proteinExistence type="predicted"/>
<dbReference type="InterPro" id="IPR006311">
    <property type="entry name" value="TAT_signal"/>
</dbReference>
<protein>
    <recommendedName>
        <fullName evidence="2">DUF6916 domain-containing protein</fullName>
    </recommendedName>
</protein>
<accession>A0A6N1XBN1</accession>
<dbReference type="InterPro" id="IPR054209">
    <property type="entry name" value="DUF6916"/>
</dbReference>
<gene>
    <name evidence="3" type="ORF">HUK68_19600</name>
</gene>
<geneLocation type="plasmid" evidence="3 4">
    <name>unnamed1</name>
</geneLocation>
<feature type="chain" id="PRO_5026853647" description="DUF6916 domain-containing protein" evidence="1">
    <location>
        <begin position="34"/>
        <end position="152"/>
    </location>
</feature>
<dbReference type="KEGG" id="aant:HUK68_19600"/>
<keyword evidence="3" id="KW-0614">Plasmid</keyword>
<dbReference type="EMBL" id="CP054841">
    <property type="protein sequence ID" value="QKV55150.1"/>
    <property type="molecule type" value="Genomic_DNA"/>
</dbReference>
<evidence type="ECO:0000313" key="3">
    <source>
        <dbReference type="EMBL" id="QKV55150.1"/>
    </source>
</evidence>
<keyword evidence="1" id="KW-0732">Signal</keyword>
<organism evidence="3 4">
    <name type="scientific">Comamonas antarctica</name>
    <dbReference type="NCBI Taxonomy" id="2743470"/>
    <lineage>
        <taxon>Bacteria</taxon>
        <taxon>Pseudomonadati</taxon>
        <taxon>Pseudomonadota</taxon>
        <taxon>Betaproteobacteria</taxon>
        <taxon>Burkholderiales</taxon>
        <taxon>Comamonadaceae</taxon>
        <taxon>Comamonas</taxon>
    </lineage>
</organism>
<name>A0A6N1XBN1_9BURK</name>
<feature type="domain" description="DUF6916" evidence="2">
    <location>
        <begin position="63"/>
        <end position="151"/>
    </location>
</feature>
<evidence type="ECO:0000256" key="1">
    <source>
        <dbReference type="SAM" id="SignalP"/>
    </source>
</evidence>
<evidence type="ECO:0000313" key="4">
    <source>
        <dbReference type="Proteomes" id="UP000509579"/>
    </source>
</evidence>
<evidence type="ECO:0000259" key="2">
    <source>
        <dbReference type="Pfam" id="PF21880"/>
    </source>
</evidence>
<reference evidence="3 4" key="1">
    <citation type="submission" date="2020-06" db="EMBL/GenBank/DDBJ databases">
        <title>Acidovorax antarctica sp. nov., isolated from Corinth ice sheet soil, Antarctic Fields Peninsula.</title>
        <authorList>
            <person name="Xu Q."/>
            <person name="Peng F."/>
        </authorList>
    </citation>
    <scope>NUCLEOTIDE SEQUENCE [LARGE SCALE GENOMIC DNA]</scope>
    <source>
        <strain evidence="3 4">16-35-5</strain>
        <plasmid evidence="3 4">unnamed1</plasmid>
    </source>
</reference>
<dbReference type="PROSITE" id="PS51318">
    <property type="entry name" value="TAT"/>
    <property type="match status" value="1"/>
</dbReference>
<dbReference type="Proteomes" id="UP000509579">
    <property type="component" value="Plasmid unnamed1"/>
</dbReference>
<sequence length="152" mass="15508">MANHPALNRRGFLARGSAASVALASASTGLATASAFAPAPPQFPAMDPAAQACMRSFCAADFAVGQFFSVGPAGQAAALRLVSIETSGAAQERPAAARSEPFSLVFVAMDQRALASQTHEFQGTDGQRFAAFASAVGAAAHPHGQHYEVVFG</sequence>
<dbReference type="RefSeq" id="WP_175505938.1">
    <property type="nucleotide sequence ID" value="NZ_CAURQT010000003.1"/>
</dbReference>
<feature type="signal peptide" evidence="1">
    <location>
        <begin position="1"/>
        <end position="33"/>
    </location>
</feature>